<proteinExistence type="predicted"/>
<feature type="signal peptide" evidence="1">
    <location>
        <begin position="1"/>
        <end position="23"/>
    </location>
</feature>
<dbReference type="KEGG" id="osn:118766612"/>
<reference evidence="3" key="1">
    <citation type="submission" date="2025-08" db="UniProtKB">
        <authorList>
            <consortium name="RefSeq"/>
        </authorList>
    </citation>
    <scope>IDENTIFICATION</scope>
</reference>
<evidence type="ECO:0000313" key="3">
    <source>
        <dbReference type="RefSeq" id="XP_036366073.1"/>
    </source>
</evidence>
<dbReference type="AlphaFoldDB" id="A0A7E6FET2"/>
<feature type="chain" id="PRO_5028925822" evidence="1">
    <location>
        <begin position="24"/>
        <end position="344"/>
    </location>
</feature>
<dbReference type="SUPFAM" id="SSF49899">
    <property type="entry name" value="Concanavalin A-like lectins/glucanases"/>
    <property type="match status" value="1"/>
</dbReference>
<gene>
    <name evidence="3" type="primary">LOC118766612</name>
</gene>
<evidence type="ECO:0000256" key="1">
    <source>
        <dbReference type="SAM" id="SignalP"/>
    </source>
</evidence>
<protein>
    <submittedName>
        <fullName evidence="3">Uncharacterized protein LOC118766612</fullName>
    </submittedName>
</protein>
<evidence type="ECO:0000313" key="2">
    <source>
        <dbReference type="Proteomes" id="UP000515154"/>
    </source>
</evidence>
<sequence length="344" mass="39305">MTFVLYIASICFWLLALFCGAERKISLQECQRTHRAHPGSRTKFQMLDGKFWIEVDCGFLVWNQKMCQCTYNKMDQKNKCSDFVKGEAPGLYKRWNGLVWESKDCNQFIGKKTMIWNEEKCICDWGPDGRKTIVHPKEKIPAKNCVVMLNITFDAGFFDNAHQSWIERRNIPNSELVQDPATVGSGQAACFDESPMLSAYFIENSLTNNFNIAFSFKICQKMVADDRLQSLFHNSCYIEGDGVISPTISLSFQPKTGLFIIDIDTEHSVIPITDSCVARIDDSVWNTVEMTYQNDILILSVNHQICLKSTFFKGNVKRFHCPLILPGEDFCGCLDEVIIRRGCL</sequence>
<keyword evidence="1" id="KW-0732">Signal</keyword>
<organism evidence="2 3">
    <name type="scientific">Octopus sinensis</name>
    <name type="common">East Asian common octopus</name>
    <dbReference type="NCBI Taxonomy" id="2607531"/>
    <lineage>
        <taxon>Eukaryota</taxon>
        <taxon>Metazoa</taxon>
        <taxon>Spiralia</taxon>
        <taxon>Lophotrochozoa</taxon>
        <taxon>Mollusca</taxon>
        <taxon>Cephalopoda</taxon>
        <taxon>Coleoidea</taxon>
        <taxon>Octopodiformes</taxon>
        <taxon>Octopoda</taxon>
        <taxon>Incirrata</taxon>
        <taxon>Octopodidae</taxon>
        <taxon>Octopus</taxon>
    </lineage>
</organism>
<name>A0A7E6FET2_9MOLL</name>
<dbReference type="Proteomes" id="UP000515154">
    <property type="component" value="Linkage group LG16"/>
</dbReference>
<dbReference type="RefSeq" id="XP_036366073.1">
    <property type="nucleotide sequence ID" value="XM_036510180.1"/>
</dbReference>
<dbReference type="InterPro" id="IPR013320">
    <property type="entry name" value="ConA-like_dom_sf"/>
</dbReference>
<accession>A0A7E6FET2</accession>
<keyword evidence="2" id="KW-1185">Reference proteome</keyword>